<evidence type="ECO:0000313" key="2">
    <source>
        <dbReference type="Proteomes" id="UP000591735"/>
    </source>
</evidence>
<accession>A0A840ULQ4</accession>
<name>A0A840ULQ4_9GAMM</name>
<comment type="caution">
    <text evidence="1">The sequence shown here is derived from an EMBL/GenBank/DDBJ whole genome shotgun (WGS) entry which is preliminary data.</text>
</comment>
<gene>
    <name evidence="1" type="ORF">HNR38_002271</name>
</gene>
<dbReference type="AlphaFoldDB" id="A0A840ULQ4"/>
<dbReference type="RefSeq" id="WP_183704062.1">
    <property type="nucleotide sequence ID" value="NZ_JACHFE010000005.1"/>
</dbReference>
<organism evidence="1 2">
    <name type="scientific">Marinobacter oulmenensis</name>
    <dbReference type="NCBI Taxonomy" id="643747"/>
    <lineage>
        <taxon>Bacteria</taxon>
        <taxon>Pseudomonadati</taxon>
        <taxon>Pseudomonadota</taxon>
        <taxon>Gammaproteobacteria</taxon>
        <taxon>Pseudomonadales</taxon>
        <taxon>Marinobacteraceae</taxon>
        <taxon>Marinobacter</taxon>
    </lineage>
</organism>
<evidence type="ECO:0000313" key="1">
    <source>
        <dbReference type="EMBL" id="MBB5321777.1"/>
    </source>
</evidence>
<reference evidence="1 2" key="1">
    <citation type="submission" date="2020-08" db="EMBL/GenBank/DDBJ databases">
        <title>Genomic Encyclopedia of Type Strains, Phase IV (KMG-IV): sequencing the most valuable type-strain genomes for metagenomic binning, comparative biology and taxonomic classification.</title>
        <authorList>
            <person name="Goeker M."/>
        </authorList>
    </citation>
    <scope>NUCLEOTIDE SEQUENCE [LARGE SCALE GENOMIC DNA]</scope>
    <source>
        <strain evidence="1 2">DSM 22359</strain>
    </source>
</reference>
<dbReference type="EMBL" id="JACHFE010000005">
    <property type="protein sequence ID" value="MBB5321777.1"/>
    <property type="molecule type" value="Genomic_DNA"/>
</dbReference>
<sequence length="156" mass="18073">MEFLCPNHKRMFADLPLDNQQDLWLSWMEHSRSHSQQQDWDNVIALAGSAFDLACLARTRHPETMHVELTLSAIIAYRSLQMRDRAGHARQMVLRALDNLQSQTARHTGLNGYCNTDECIEVLLDASRQPGFFADYLNWPSFPFSQHRVRPARVIH</sequence>
<protein>
    <submittedName>
        <fullName evidence="1">Uncharacterized protein</fullName>
    </submittedName>
</protein>
<keyword evidence="2" id="KW-1185">Reference proteome</keyword>
<proteinExistence type="predicted"/>
<dbReference type="Proteomes" id="UP000591735">
    <property type="component" value="Unassembled WGS sequence"/>
</dbReference>